<organism evidence="3 4">
    <name type="scientific">Paenibacillus contaminans</name>
    <dbReference type="NCBI Taxonomy" id="450362"/>
    <lineage>
        <taxon>Bacteria</taxon>
        <taxon>Bacillati</taxon>
        <taxon>Bacillota</taxon>
        <taxon>Bacilli</taxon>
        <taxon>Bacillales</taxon>
        <taxon>Paenibacillaceae</taxon>
        <taxon>Paenibacillus</taxon>
    </lineage>
</organism>
<dbReference type="OrthoDB" id="5508079at2"/>
<evidence type="ECO:0000313" key="3">
    <source>
        <dbReference type="EMBL" id="RAV20600.1"/>
    </source>
</evidence>
<dbReference type="Pfam" id="PF01478">
    <property type="entry name" value="Peptidase_A24"/>
    <property type="match status" value="1"/>
</dbReference>
<gene>
    <name evidence="3" type="ORF">DQG23_13880</name>
</gene>
<accession>A0A329MLW7</accession>
<feature type="transmembrane region" description="Helical" evidence="1">
    <location>
        <begin position="116"/>
        <end position="134"/>
    </location>
</feature>
<dbReference type="Proteomes" id="UP000250369">
    <property type="component" value="Unassembled WGS sequence"/>
</dbReference>
<feature type="transmembrane region" description="Helical" evidence="1">
    <location>
        <begin position="90"/>
        <end position="110"/>
    </location>
</feature>
<keyword evidence="1" id="KW-1133">Transmembrane helix</keyword>
<reference evidence="3 4" key="1">
    <citation type="journal article" date="2009" name="Int. J. Syst. Evol. Microbiol.">
        <title>Paenibacillus contaminans sp. nov., isolated from a contaminated laboratory plate.</title>
        <authorList>
            <person name="Chou J.H."/>
            <person name="Lee J.H."/>
            <person name="Lin M.C."/>
            <person name="Chang P.S."/>
            <person name="Arun A.B."/>
            <person name="Young C.C."/>
            <person name="Chen W.M."/>
        </authorList>
    </citation>
    <scope>NUCLEOTIDE SEQUENCE [LARGE SCALE GENOMIC DNA]</scope>
    <source>
        <strain evidence="3 4">CKOBP-6</strain>
    </source>
</reference>
<keyword evidence="1" id="KW-0472">Membrane</keyword>
<feature type="transmembrane region" description="Helical" evidence="1">
    <location>
        <begin position="146"/>
        <end position="165"/>
    </location>
</feature>
<comment type="caution">
    <text evidence="3">The sequence shown here is derived from an EMBL/GenBank/DDBJ whole genome shotgun (WGS) entry which is preliminary data.</text>
</comment>
<name>A0A329MLW7_9BACL</name>
<keyword evidence="4" id="KW-1185">Reference proteome</keyword>
<proteinExistence type="predicted"/>
<dbReference type="InterPro" id="IPR000045">
    <property type="entry name" value="Prepilin_IV_endopep_pep"/>
</dbReference>
<evidence type="ECO:0000256" key="1">
    <source>
        <dbReference type="SAM" id="Phobius"/>
    </source>
</evidence>
<keyword evidence="1" id="KW-0812">Transmembrane</keyword>
<sequence length="174" mass="18149">MSWLLLALLLGVAFWTDARRSVIPNWLTAGGAAAGVIVNGLYGGVEGLLGAAAGLGTGFGVMLVLHVCGALGAGDVKLFAAIGALGGMRFALVCSFYSLFAAGVIALIVLVVNGRLITLANRIAYVFIGLVYWKQFAWFRPSERSGLLKFPFMYAVLPGAVIAGYETFLLSNGG</sequence>
<protein>
    <submittedName>
        <fullName evidence="3">Prepilin peptidase</fullName>
    </submittedName>
</protein>
<dbReference type="RefSeq" id="WP_113031458.1">
    <property type="nucleotide sequence ID" value="NZ_QMFB01000007.1"/>
</dbReference>
<evidence type="ECO:0000313" key="4">
    <source>
        <dbReference type="Proteomes" id="UP000250369"/>
    </source>
</evidence>
<dbReference type="EMBL" id="QMFB01000007">
    <property type="protein sequence ID" value="RAV20600.1"/>
    <property type="molecule type" value="Genomic_DNA"/>
</dbReference>
<dbReference type="AlphaFoldDB" id="A0A329MLW7"/>
<feature type="domain" description="Prepilin type IV endopeptidase peptidase" evidence="2">
    <location>
        <begin position="4"/>
        <end position="107"/>
    </location>
</feature>
<dbReference type="GO" id="GO:0016020">
    <property type="term" value="C:membrane"/>
    <property type="evidence" value="ECO:0007669"/>
    <property type="project" value="InterPro"/>
</dbReference>
<dbReference type="Gene3D" id="1.20.120.1220">
    <property type="match status" value="1"/>
</dbReference>
<evidence type="ECO:0000259" key="2">
    <source>
        <dbReference type="Pfam" id="PF01478"/>
    </source>
</evidence>
<dbReference type="GO" id="GO:0004190">
    <property type="term" value="F:aspartic-type endopeptidase activity"/>
    <property type="evidence" value="ECO:0007669"/>
    <property type="project" value="InterPro"/>
</dbReference>
<feature type="transmembrane region" description="Helical" evidence="1">
    <location>
        <begin position="48"/>
        <end position="69"/>
    </location>
</feature>